<dbReference type="SUPFAM" id="SSF52833">
    <property type="entry name" value="Thioredoxin-like"/>
    <property type="match status" value="1"/>
</dbReference>
<keyword evidence="4" id="KW-0676">Redox-active center</keyword>
<evidence type="ECO:0000256" key="4">
    <source>
        <dbReference type="ARBA" id="ARBA00023284"/>
    </source>
</evidence>
<dbReference type="InterPro" id="IPR050553">
    <property type="entry name" value="Thioredoxin_ResA/DsbE_sf"/>
</dbReference>
<evidence type="ECO:0000256" key="3">
    <source>
        <dbReference type="ARBA" id="ARBA00023157"/>
    </source>
</evidence>
<dbReference type="GO" id="GO:0016209">
    <property type="term" value="F:antioxidant activity"/>
    <property type="evidence" value="ECO:0007669"/>
    <property type="project" value="InterPro"/>
</dbReference>
<dbReference type="InterPro" id="IPR000866">
    <property type="entry name" value="AhpC/TSA"/>
</dbReference>
<evidence type="ECO:0000256" key="2">
    <source>
        <dbReference type="ARBA" id="ARBA00022748"/>
    </source>
</evidence>
<organism evidence="7 8">
    <name type="scientific">Xylanibacter ruminicola</name>
    <name type="common">Prevotella ruminicola</name>
    <dbReference type="NCBI Taxonomy" id="839"/>
    <lineage>
        <taxon>Bacteria</taxon>
        <taxon>Pseudomonadati</taxon>
        <taxon>Bacteroidota</taxon>
        <taxon>Bacteroidia</taxon>
        <taxon>Bacteroidales</taxon>
        <taxon>Prevotellaceae</taxon>
        <taxon>Xylanibacter</taxon>
    </lineage>
</organism>
<gene>
    <name evidence="7" type="ORF">SAMN05216462_0665</name>
</gene>
<dbReference type="EMBL" id="FNRF01000001">
    <property type="protein sequence ID" value="SEA11155.1"/>
    <property type="molecule type" value="Genomic_DNA"/>
</dbReference>
<evidence type="ECO:0000313" key="8">
    <source>
        <dbReference type="Proteomes" id="UP000182257"/>
    </source>
</evidence>
<dbReference type="PANTHER" id="PTHR42852:SF6">
    <property type="entry name" value="THIOL:DISULFIDE INTERCHANGE PROTEIN DSBE"/>
    <property type="match status" value="1"/>
</dbReference>
<dbReference type="InterPro" id="IPR036249">
    <property type="entry name" value="Thioredoxin-like_sf"/>
</dbReference>
<feature type="domain" description="DUF4369" evidence="6">
    <location>
        <begin position="25"/>
        <end position="115"/>
    </location>
</feature>
<proteinExistence type="predicted"/>
<dbReference type="Gene3D" id="3.40.30.10">
    <property type="entry name" value="Glutaredoxin"/>
    <property type="match status" value="1"/>
</dbReference>
<keyword evidence="3" id="KW-1015">Disulfide bond</keyword>
<dbReference type="AlphaFoldDB" id="A0A1H3YHX3"/>
<evidence type="ECO:0000259" key="5">
    <source>
        <dbReference type="Pfam" id="PF00578"/>
    </source>
</evidence>
<dbReference type="Pfam" id="PF00578">
    <property type="entry name" value="AhpC-TSA"/>
    <property type="match status" value="1"/>
</dbReference>
<dbReference type="GO" id="GO:0030313">
    <property type="term" value="C:cell envelope"/>
    <property type="evidence" value="ECO:0007669"/>
    <property type="project" value="UniProtKB-SubCell"/>
</dbReference>
<keyword evidence="2" id="KW-0201">Cytochrome c-type biogenesis</keyword>
<sequence>MKQACLLALVAAFLLCSCGDGQKKFKIEGSFKGFNQGELYVYGLNGAQKLDTIGVSRGEFTYKADITEPTTLIVVFPNFSEIPVFAEPGVTITMEGDAVHLKETEVKGTNINKEMTAFRLKTSAMMPPGVKGTASQYINEHAESPICTYLLTKYFVMVPNPDFDTIQKLGNMIMKAQPDNKEVAALLKKLGALRVVKQGAHLPTFSVKGLKGETVSSADLNAKVNVISLWASWNYESISIQNLLARMQRENPGKLKVVSISVDGSVKDCQHIVDRDSVKWSTVCDGRMWESPILQQLGMTYLPDNIVIDGQGKIVARTLNYQDLTNKIKELIE</sequence>
<dbReference type="Proteomes" id="UP000182257">
    <property type="component" value="Unassembled WGS sequence"/>
</dbReference>
<dbReference type="RefSeq" id="WP_074760224.1">
    <property type="nucleotide sequence ID" value="NZ_FNRF01000001.1"/>
</dbReference>
<dbReference type="OrthoDB" id="637389at2"/>
<comment type="subcellular location">
    <subcellularLocation>
        <location evidence="1">Cell envelope</location>
    </subcellularLocation>
</comment>
<dbReference type="PROSITE" id="PS51257">
    <property type="entry name" value="PROKAR_LIPOPROTEIN"/>
    <property type="match status" value="1"/>
</dbReference>
<dbReference type="InterPro" id="IPR025380">
    <property type="entry name" value="DUF4369"/>
</dbReference>
<name>A0A1H3YHX3_XYLRU</name>
<dbReference type="PANTHER" id="PTHR42852">
    <property type="entry name" value="THIOL:DISULFIDE INTERCHANGE PROTEIN DSBE"/>
    <property type="match status" value="1"/>
</dbReference>
<evidence type="ECO:0000256" key="1">
    <source>
        <dbReference type="ARBA" id="ARBA00004196"/>
    </source>
</evidence>
<reference evidence="7 8" key="1">
    <citation type="submission" date="2016-10" db="EMBL/GenBank/DDBJ databases">
        <authorList>
            <person name="de Groot N.N."/>
        </authorList>
    </citation>
    <scope>NUCLEOTIDE SEQUENCE [LARGE SCALE GENOMIC DNA]</scope>
    <source>
        <strain evidence="7 8">D31d</strain>
    </source>
</reference>
<accession>A0A1H3YHX3</accession>
<dbReference type="Pfam" id="PF14289">
    <property type="entry name" value="DUF4369"/>
    <property type="match status" value="1"/>
</dbReference>
<dbReference type="GO" id="GO:0017004">
    <property type="term" value="P:cytochrome complex assembly"/>
    <property type="evidence" value="ECO:0007669"/>
    <property type="project" value="UniProtKB-KW"/>
</dbReference>
<evidence type="ECO:0000313" key="7">
    <source>
        <dbReference type="EMBL" id="SEA11155.1"/>
    </source>
</evidence>
<protein>
    <submittedName>
        <fullName evidence="7">AhpC/TSA family protein</fullName>
    </submittedName>
</protein>
<dbReference type="GO" id="GO:0016491">
    <property type="term" value="F:oxidoreductase activity"/>
    <property type="evidence" value="ECO:0007669"/>
    <property type="project" value="InterPro"/>
</dbReference>
<evidence type="ECO:0000259" key="6">
    <source>
        <dbReference type="Pfam" id="PF14289"/>
    </source>
</evidence>
<feature type="domain" description="Alkyl hydroperoxide reductase subunit C/ Thiol specific antioxidant" evidence="5">
    <location>
        <begin position="199"/>
        <end position="316"/>
    </location>
</feature>